<keyword evidence="1 2" id="KW-0193">Cuticle</keyword>
<feature type="signal peptide" evidence="3">
    <location>
        <begin position="1"/>
        <end position="16"/>
    </location>
</feature>
<proteinExistence type="predicted"/>
<dbReference type="EMBL" id="BMAW01015752">
    <property type="protein sequence ID" value="GFT45379.1"/>
    <property type="molecule type" value="Genomic_DNA"/>
</dbReference>
<reference evidence="4" key="1">
    <citation type="submission" date="2020-08" db="EMBL/GenBank/DDBJ databases">
        <title>Multicomponent nature underlies the extraordinary mechanical properties of spider dragline silk.</title>
        <authorList>
            <person name="Kono N."/>
            <person name="Nakamura H."/>
            <person name="Mori M."/>
            <person name="Yoshida Y."/>
            <person name="Ohtoshi R."/>
            <person name="Malay A.D."/>
            <person name="Moran D.A.P."/>
            <person name="Tomita M."/>
            <person name="Numata K."/>
            <person name="Arakawa K."/>
        </authorList>
    </citation>
    <scope>NUCLEOTIDE SEQUENCE</scope>
</reference>
<dbReference type="PANTHER" id="PTHR10380">
    <property type="entry name" value="CUTICLE PROTEIN"/>
    <property type="match status" value="1"/>
</dbReference>
<organism evidence="4 5">
    <name type="scientific">Nephila pilipes</name>
    <name type="common">Giant wood spider</name>
    <name type="synonym">Nephila maculata</name>
    <dbReference type="NCBI Taxonomy" id="299642"/>
    <lineage>
        <taxon>Eukaryota</taxon>
        <taxon>Metazoa</taxon>
        <taxon>Ecdysozoa</taxon>
        <taxon>Arthropoda</taxon>
        <taxon>Chelicerata</taxon>
        <taxon>Arachnida</taxon>
        <taxon>Araneae</taxon>
        <taxon>Araneomorphae</taxon>
        <taxon>Entelegynae</taxon>
        <taxon>Araneoidea</taxon>
        <taxon>Nephilidae</taxon>
        <taxon>Nephila</taxon>
    </lineage>
</organism>
<keyword evidence="3" id="KW-0732">Signal</keyword>
<gene>
    <name evidence="4" type="primary">NCL1_04755</name>
    <name evidence="4" type="ORF">NPIL_462751</name>
</gene>
<accession>A0A8X6P3X6</accession>
<dbReference type="InterPro" id="IPR050468">
    <property type="entry name" value="Cuticle_Struct_Prot"/>
</dbReference>
<evidence type="ECO:0000256" key="3">
    <source>
        <dbReference type="SAM" id="SignalP"/>
    </source>
</evidence>
<dbReference type="InterPro" id="IPR000618">
    <property type="entry name" value="Insect_cuticle"/>
</dbReference>
<dbReference type="PANTHER" id="PTHR10380:SF173">
    <property type="entry name" value="CUTICULAR PROTEIN 47EF, ISOFORM C-RELATED"/>
    <property type="match status" value="1"/>
</dbReference>
<sequence length="298" mass="32020">MMFFVTVLSCMALAKASVPLEVNQPQPYKFGYSIKDRQGEQHREEVGNGAGVVVGSYGFTDDRGIARQVNYVADRAGFRAQVKTNEPGTANQNPAAVQVISDAPYAKVAAAPISLLSQPAAVPLLSQPLAVPIVSQPEDIPLTIQPEDIPLVSQLNGAIISDLTEANPELGLDAQNADRVQVETILRSGRRYRGRGLDSVLLVPNAIQVDSLLGYRGRGLNARYGGIRYGAGTRGIRQGRRGVLGYRSNGLRNRGYRGDLGYSILVQDNADNAENVDNVSPPVGSVVRRYDGRYGNSA</sequence>
<dbReference type="GO" id="GO:0062129">
    <property type="term" value="C:chitin-based extracellular matrix"/>
    <property type="evidence" value="ECO:0007669"/>
    <property type="project" value="TreeGrafter"/>
</dbReference>
<keyword evidence="5" id="KW-1185">Reference proteome</keyword>
<evidence type="ECO:0000313" key="4">
    <source>
        <dbReference type="EMBL" id="GFT45379.1"/>
    </source>
</evidence>
<dbReference type="GO" id="GO:0008010">
    <property type="term" value="F:structural constituent of chitin-based larval cuticle"/>
    <property type="evidence" value="ECO:0007669"/>
    <property type="project" value="TreeGrafter"/>
</dbReference>
<dbReference type="Proteomes" id="UP000887013">
    <property type="component" value="Unassembled WGS sequence"/>
</dbReference>
<protein>
    <submittedName>
        <fullName evidence="4">Cuticle protein 16.8</fullName>
    </submittedName>
</protein>
<evidence type="ECO:0000256" key="2">
    <source>
        <dbReference type="PROSITE-ProRule" id="PRU00497"/>
    </source>
</evidence>
<evidence type="ECO:0000313" key="5">
    <source>
        <dbReference type="Proteomes" id="UP000887013"/>
    </source>
</evidence>
<comment type="caution">
    <text evidence="4">The sequence shown here is derived from an EMBL/GenBank/DDBJ whole genome shotgun (WGS) entry which is preliminary data.</text>
</comment>
<feature type="chain" id="PRO_5036467562" evidence="3">
    <location>
        <begin position="17"/>
        <end position="298"/>
    </location>
</feature>
<dbReference type="AlphaFoldDB" id="A0A8X6P3X6"/>
<name>A0A8X6P3X6_NEPPI</name>
<dbReference type="Pfam" id="PF00379">
    <property type="entry name" value="Chitin_bind_4"/>
    <property type="match status" value="1"/>
</dbReference>
<evidence type="ECO:0000256" key="1">
    <source>
        <dbReference type="ARBA" id="ARBA00022460"/>
    </source>
</evidence>
<dbReference type="PROSITE" id="PS51155">
    <property type="entry name" value="CHIT_BIND_RR_2"/>
    <property type="match status" value="1"/>
</dbReference>